<evidence type="ECO:0000313" key="2">
    <source>
        <dbReference type="EMBL" id="KAF4408558.1"/>
    </source>
</evidence>
<sequence>MPTGPTVLGGPTVAPETADIVLAAEVTARELRFHEPPDVAVRFTGRPGQASVSDSARRNLPDRVTEAGDHRDVHVDYLLAARLVAEEPEKRPGRAEPEHRESPGA</sequence>
<feature type="region of interest" description="Disordered" evidence="1">
    <location>
        <begin position="84"/>
        <end position="105"/>
    </location>
</feature>
<dbReference type="EMBL" id="WHPN01000270">
    <property type="protein sequence ID" value="KAF4408558.1"/>
    <property type="molecule type" value="Genomic_DNA"/>
</dbReference>
<dbReference type="RefSeq" id="WP_156206168.1">
    <property type="nucleotide sequence ID" value="NZ_WHPN01000270.1"/>
</dbReference>
<gene>
    <name evidence="2" type="ORF">GCU69_13515</name>
</gene>
<name>A0ABQ7FIW2_9ACTN</name>
<protein>
    <submittedName>
        <fullName evidence="2">Uncharacterized protein</fullName>
    </submittedName>
</protein>
<evidence type="ECO:0000313" key="3">
    <source>
        <dbReference type="Proteomes" id="UP000621266"/>
    </source>
</evidence>
<comment type="caution">
    <text evidence="2">The sequence shown here is derived from an EMBL/GenBank/DDBJ whole genome shotgun (WGS) entry which is preliminary data.</text>
</comment>
<keyword evidence="3" id="KW-1185">Reference proteome</keyword>
<organism evidence="2 3">
    <name type="scientific">Streptomyces lycii</name>
    <dbReference type="NCBI Taxonomy" id="2654337"/>
    <lineage>
        <taxon>Bacteria</taxon>
        <taxon>Bacillati</taxon>
        <taxon>Actinomycetota</taxon>
        <taxon>Actinomycetes</taxon>
        <taxon>Kitasatosporales</taxon>
        <taxon>Streptomycetaceae</taxon>
        <taxon>Streptomyces</taxon>
    </lineage>
</organism>
<reference evidence="2 3" key="1">
    <citation type="submission" date="2019-10" db="EMBL/GenBank/DDBJ databases">
        <title>Streptomyces tenebrisbrunneis sp.nov., an endogenous actinomycete isolated from of Lycium ruthenicum.</title>
        <authorList>
            <person name="Ma L."/>
        </authorList>
    </citation>
    <scope>NUCLEOTIDE SEQUENCE [LARGE SCALE GENOMIC DNA]</scope>
    <source>
        <strain evidence="2 3">TRM 66187</strain>
    </source>
</reference>
<accession>A0ABQ7FIW2</accession>
<proteinExistence type="predicted"/>
<dbReference type="Proteomes" id="UP000621266">
    <property type="component" value="Unassembled WGS sequence"/>
</dbReference>
<evidence type="ECO:0000256" key="1">
    <source>
        <dbReference type="SAM" id="MobiDB-lite"/>
    </source>
</evidence>